<sequence length="97" mass="11107">MRGWTASIRSLALRRCRRPYPYGLLMPVASVATAAAAAEIREFLDTCGIRSTTAPCSRRRREPAARRRWRFQVLVFVEDVSRARRLVNEWTSPAGTR</sequence>
<evidence type="ECO:0000313" key="1">
    <source>
        <dbReference type="EMBL" id="MFC5720444.1"/>
    </source>
</evidence>
<dbReference type="EMBL" id="JBHSPB010000005">
    <property type="protein sequence ID" value="MFC5720444.1"/>
    <property type="molecule type" value="Genomic_DNA"/>
</dbReference>
<dbReference type="Proteomes" id="UP001596083">
    <property type="component" value="Unassembled WGS sequence"/>
</dbReference>
<evidence type="ECO:0000313" key="2">
    <source>
        <dbReference type="Proteomes" id="UP001596083"/>
    </source>
</evidence>
<reference evidence="2" key="1">
    <citation type="journal article" date="2019" name="Int. J. Syst. Evol. Microbiol.">
        <title>The Global Catalogue of Microorganisms (GCM) 10K type strain sequencing project: providing services to taxonomists for standard genome sequencing and annotation.</title>
        <authorList>
            <consortium name="The Broad Institute Genomics Platform"/>
            <consortium name="The Broad Institute Genome Sequencing Center for Infectious Disease"/>
            <person name="Wu L."/>
            <person name="Ma J."/>
        </authorList>
    </citation>
    <scope>NUCLEOTIDE SEQUENCE [LARGE SCALE GENOMIC DNA]</scope>
    <source>
        <strain evidence="2">CGMCC 4.7304</strain>
    </source>
</reference>
<accession>A0ABW0Z0H5</accession>
<proteinExistence type="predicted"/>
<gene>
    <name evidence="1" type="ORF">ACFP1Z_09760</name>
</gene>
<organism evidence="1 2">
    <name type="scientific">Streptomyces gamaensis</name>
    <dbReference type="NCBI Taxonomy" id="1763542"/>
    <lineage>
        <taxon>Bacteria</taxon>
        <taxon>Bacillati</taxon>
        <taxon>Actinomycetota</taxon>
        <taxon>Actinomycetes</taxon>
        <taxon>Kitasatosporales</taxon>
        <taxon>Streptomycetaceae</taxon>
        <taxon>Streptomyces</taxon>
    </lineage>
</organism>
<comment type="caution">
    <text evidence="1">The sequence shown here is derived from an EMBL/GenBank/DDBJ whole genome shotgun (WGS) entry which is preliminary data.</text>
</comment>
<protein>
    <recommendedName>
        <fullName evidence="3">DUF2007 domain-containing protein</fullName>
    </recommendedName>
</protein>
<evidence type="ECO:0008006" key="3">
    <source>
        <dbReference type="Google" id="ProtNLM"/>
    </source>
</evidence>
<dbReference type="RefSeq" id="WP_390315589.1">
    <property type="nucleotide sequence ID" value="NZ_JBHSPB010000005.1"/>
</dbReference>
<keyword evidence="2" id="KW-1185">Reference proteome</keyword>
<name>A0ABW0Z0H5_9ACTN</name>